<feature type="compositionally biased region" description="Polar residues" evidence="12">
    <location>
        <begin position="1329"/>
        <end position="1346"/>
    </location>
</feature>
<feature type="region of interest" description="Disordered" evidence="12">
    <location>
        <begin position="1319"/>
        <end position="1346"/>
    </location>
</feature>
<comment type="caution">
    <text evidence="15">The sequence shown here is derived from an EMBL/GenBank/DDBJ whole genome shotgun (WGS) entry which is preliminary data.</text>
</comment>
<dbReference type="SUPFAM" id="SSF56204">
    <property type="entry name" value="Hect, E3 ligase catalytic domain"/>
    <property type="match status" value="1"/>
</dbReference>
<feature type="region of interest" description="Disordered" evidence="12">
    <location>
        <begin position="2122"/>
        <end position="2232"/>
    </location>
</feature>
<dbReference type="SMART" id="SM00119">
    <property type="entry name" value="HECTc"/>
    <property type="match status" value="1"/>
</dbReference>
<dbReference type="CDD" id="cd14291">
    <property type="entry name" value="UBA1_NUB1_like"/>
    <property type="match status" value="1"/>
</dbReference>
<protein>
    <recommendedName>
        <fullName evidence="4">HECT-type E3 ubiquitin transferase</fullName>
        <ecNumber evidence="4">2.3.2.26</ecNumber>
    </recommendedName>
</protein>
<dbReference type="Gene3D" id="3.30.2410.10">
    <property type="entry name" value="Hect, E3 ligase catalytic domain"/>
    <property type="match status" value="1"/>
</dbReference>
<evidence type="ECO:0000313" key="15">
    <source>
        <dbReference type="EMBL" id="CAG8500448.1"/>
    </source>
</evidence>
<evidence type="ECO:0000259" key="13">
    <source>
        <dbReference type="PROSITE" id="PS50030"/>
    </source>
</evidence>
<dbReference type="GO" id="GO:0005737">
    <property type="term" value="C:cytoplasm"/>
    <property type="evidence" value="ECO:0007669"/>
    <property type="project" value="TreeGrafter"/>
</dbReference>
<dbReference type="GO" id="GO:0005634">
    <property type="term" value="C:nucleus"/>
    <property type="evidence" value="ECO:0007669"/>
    <property type="project" value="UniProtKB-SubCell"/>
</dbReference>
<dbReference type="FunFam" id="3.90.1750.10:FF:000026">
    <property type="entry name" value="E3 ubiquitin-protein ligase HACE1"/>
    <property type="match status" value="1"/>
</dbReference>
<evidence type="ECO:0000256" key="7">
    <source>
        <dbReference type="ARBA" id="ARBA00022786"/>
    </source>
</evidence>
<feature type="active site" description="Glycyl thioester intermediate" evidence="11">
    <location>
        <position position="3688"/>
    </location>
</feature>
<feature type="region of interest" description="Disordered" evidence="12">
    <location>
        <begin position="2569"/>
        <end position="2593"/>
    </location>
</feature>
<dbReference type="InterPro" id="IPR025527">
    <property type="entry name" value="HUWE1/Rev1_UBM"/>
</dbReference>
<dbReference type="PROSITE" id="PS50030">
    <property type="entry name" value="UBA"/>
    <property type="match status" value="1"/>
</dbReference>
<feature type="compositionally biased region" description="Polar residues" evidence="12">
    <location>
        <begin position="2573"/>
        <end position="2582"/>
    </location>
</feature>
<keyword evidence="16" id="KW-1185">Reference proteome</keyword>
<keyword evidence="9" id="KW-0539">Nucleus</keyword>
<comment type="similarity">
    <text evidence="10">Belongs to the UPL family. TOM1/PTR1 subfamily.</text>
</comment>
<evidence type="ECO:0000256" key="11">
    <source>
        <dbReference type="PROSITE-ProRule" id="PRU00104"/>
    </source>
</evidence>
<dbReference type="SUPFAM" id="SSF46934">
    <property type="entry name" value="UBA-like"/>
    <property type="match status" value="1"/>
</dbReference>
<feature type="region of interest" description="Disordered" evidence="12">
    <location>
        <begin position="2967"/>
        <end position="3069"/>
    </location>
</feature>
<feature type="compositionally biased region" description="Low complexity" evidence="12">
    <location>
        <begin position="2975"/>
        <end position="2990"/>
    </location>
</feature>
<gene>
    <name evidence="15" type="ORF">PBRASI_LOCUS2579</name>
</gene>
<dbReference type="FunFam" id="3.30.2160.10:FF:000001">
    <property type="entry name" value="E3 ubiquitin-protein ligase NEDD4-like"/>
    <property type="match status" value="1"/>
</dbReference>
<dbReference type="InterPro" id="IPR050409">
    <property type="entry name" value="E3_ubiq-protein_ligase"/>
</dbReference>
<dbReference type="PANTHER" id="PTHR11254">
    <property type="entry name" value="HECT DOMAIN UBIQUITIN-PROTEIN LIGASE"/>
    <property type="match status" value="1"/>
</dbReference>
<keyword evidence="5" id="KW-0813">Transport</keyword>
<feature type="compositionally biased region" description="Basic and acidic residues" evidence="12">
    <location>
        <begin position="2072"/>
        <end position="2087"/>
    </location>
</feature>
<dbReference type="Pfam" id="PF14377">
    <property type="entry name" value="UBM"/>
    <property type="match status" value="3"/>
</dbReference>
<dbReference type="InterPro" id="IPR000569">
    <property type="entry name" value="HECT_dom"/>
</dbReference>
<proteinExistence type="inferred from homology"/>
<dbReference type="EMBL" id="CAJVPI010000205">
    <property type="protein sequence ID" value="CAG8500448.1"/>
    <property type="molecule type" value="Genomic_DNA"/>
</dbReference>
<dbReference type="PANTHER" id="PTHR11254:SF67">
    <property type="entry name" value="E3 UBIQUITIN-PROTEIN LIGASE HUWE1"/>
    <property type="match status" value="1"/>
</dbReference>
<dbReference type="Pfam" id="PF06025">
    <property type="entry name" value="DUF913"/>
    <property type="match status" value="1"/>
</dbReference>
<dbReference type="InterPro" id="IPR015940">
    <property type="entry name" value="UBA"/>
</dbReference>
<evidence type="ECO:0000256" key="4">
    <source>
        <dbReference type="ARBA" id="ARBA00012485"/>
    </source>
</evidence>
<dbReference type="PROSITE" id="PS50237">
    <property type="entry name" value="HECT"/>
    <property type="match status" value="1"/>
</dbReference>
<dbReference type="InterPro" id="IPR016024">
    <property type="entry name" value="ARM-type_fold"/>
</dbReference>
<dbReference type="EC" id="2.3.2.26" evidence="4"/>
<feature type="region of interest" description="Disordered" evidence="12">
    <location>
        <begin position="206"/>
        <end position="233"/>
    </location>
</feature>
<evidence type="ECO:0000256" key="2">
    <source>
        <dbReference type="ARBA" id="ARBA00004123"/>
    </source>
</evidence>
<feature type="compositionally biased region" description="Low complexity" evidence="12">
    <location>
        <begin position="3043"/>
        <end position="3064"/>
    </location>
</feature>
<evidence type="ECO:0000256" key="1">
    <source>
        <dbReference type="ARBA" id="ARBA00000885"/>
    </source>
</evidence>
<evidence type="ECO:0000256" key="8">
    <source>
        <dbReference type="ARBA" id="ARBA00022816"/>
    </source>
</evidence>
<dbReference type="GO" id="GO:0000209">
    <property type="term" value="P:protein polyubiquitination"/>
    <property type="evidence" value="ECO:0007669"/>
    <property type="project" value="TreeGrafter"/>
</dbReference>
<feature type="compositionally biased region" description="Acidic residues" evidence="12">
    <location>
        <begin position="2139"/>
        <end position="2171"/>
    </location>
</feature>
<evidence type="ECO:0000256" key="3">
    <source>
        <dbReference type="ARBA" id="ARBA00004906"/>
    </source>
</evidence>
<dbReference type="SMART" id="SM00165">
    <property type="entry name" value="UBA"/>
    <property type="match status" value="1"/>
</dbReference>
<dbReference type="InterPro" id="IPR009060">
    <property type="entry name" value="UBA-like_sf"/>
</dbReference>
<dbReference type="FunFam" id="3.90.1750.10:FF:000003">
    <property type="entry name" value="E3 ubiquitin-protein ligase UPL1"/>
    <property type="match status" value="1"/>
</dbReference>
<comment type="subcellular location">
    <subcellularLocation>
        <location evidence="2">Nucleus</location>
    </subcellularLocation>
</comment>
<evidence type="ECO:0000256" key="9">
    <source>
        <dbReference type="ARBA" id="ARBA00023242"/>
    </source>
</evidence>
<evidence type="ECO:0000256" key="6">
    <source>
        <dbReference type="ARBA" id="ARBA00022679"/>
    </source>
</evidence>
<comment type="catalytic activity">
    <reaction evidence="1">
        <text>S-ubiquitinyl-[E2 ubiquitin-conjugating enzyme]-L-cysteine + [acceptor protein]-L-lysine = [E2 ubiquitin-conjugating enzyme]-L-cysteine + N(6)-ubiquitinyl-[acceptor protein]-L-lysine.</text>
        <dbReference type="EC" id="2.3.2.26"/>
    </reaction>
</comment>
<dbReference type="CDD" id="cd00078">
    <property type="entry name" value="HECTc"/>
    <property type="match status" value="1"/>
</dbReference>
<dbReference type="Gene3D" id="3.90.1750.10">
    <property type="entry name" value="Hect, E3 ligase catalytic domains"/>
    <property type="match status" value="1"/>
</dbReference>
<dbReference type="FunFam" id="3.30.2410.10:FF:000004">
    <property type="entry name" value="E3 ubiquitin-protein ligase HUWE1, variant"/>
    <property type="match status" value="1"/>
</dbReference>
<keyword evidence="8" id="KW-0509">mRNA transport</keyword>
<dbReference type="InterPro" id="IPR010309">
    <property type="entry name" value="E3_Ub_ligase_DUF908"/>
</dbReference>
<accession>A0A9N9F027</accession>
<keyword evidence="7 11" id="KW-0833">Ubl conjugation pathway</keyword>
<feature type="domain" description="UBA" evidence="13">
    <location>
        <begin position="1264"/>
        <end position="1304"/>
    </location>
</feature>
<dbReference type="InterPro" id="IPR035983">
    <property type="entry name" value="Hect_E3_ubiquitin_ligase"/>
</dbReference>
<dbReference type="OrthoDB" id="8068875at2759"/>
<dbReference type="GO" id="GO:0006511">
    <property type="term" value="P:ubiquitin-dependent protein catabolic process"/>
    <property type="evidence" value="ECO:0007669"/>
    <property type="project" value="TreeGrafter"/>
</dbReference>
<dbReference type="InterPro" id="IPR011989">
    <property type="entry name" value="ARM-like"/>
</dbReference>
<dbReference type="GO" id="GO:0051028">
    <property type="term" value="P:mRNA transport"/>
    <property type="evidence" value="ECO:0007669"/>
    <property type="project" value="UniProtKB-KW"/>
</dbReference>
<organism evidence="15 16">
    <name type="scientific">Paraglomus brasilianum</name>
    <dbReference type="NCBI Taxonomy" id="144538"/>
    <lineage>
        <taxon>Eukaryota</taxon>
        <taxon>Fungi</taxon>
        <taxon>Fungi incertae sedis</taxon>
        <taxon>Mucoromycota</taxon>
        <taxon>Glomeromycotina</taxon>
        <taxon>Glomeromycetes</taxon>
        <taxon>Paraglomerales</taxon>
        <taxon>Paraglomeraceae</taxon>
        <taxon>Paraglomus</taxon>
    </lineage>
</organism>
<comment type="pathway">
    <text evidence="3">Protein modification; protein ubiquitination.</text>
</comment>
<feature type="region of interest" description="Disordered" evidence="12">
    <location>
        <begin position="2367"/>
        <end position="2394"/>
    </location>
</feature>
<evidence type="ECO:0000256" key="10">
    <source>
        <dbReference type="ARBA" id="ARBA00034494"/>
    </source>
</evidence>
<dbReference type="Gene3D" id="1.10.8.10">
    <property type="entry name" value="DNA helicase RuvA subunit, C-terminal domain"/>
    <property type="match status" value="1"/>
</dbReference>
<reference evidence="15" key="1">
    <citation type="submission" date="2021-06" db="EMBL/GenBank/DDBJ databases">
        <authorList>
            <person name="Kallberg Y."/>
            <person name="Tangrot J."/>
            <person name="Rosling A."/>
        </authorList>
    </citation>
    <scope>NUCLEOTIDE SEQUENCE</scope>
    <source>
        <strain evidence="15">BR232B</strain>
    </source>
</reference>
<name>A0A9N9F027_9GLOM</name>
<dbReference type="Pfam" id="PF06012">
    <property type="entry name" value="DUF908"/>
    <property type="match status" value="1"/>
</dbReference>
<feature type="region of interest" description="Disordered" evidence="12">
    <location>
        <begin position="2667"/>
        <end position="2694"/>
    </location>
</feature>
<sequence>MKIKKTPKKLVAPAPSVKKIIQKLTDCQEDELPSVVASVPEWTFPRGDLFHWIGVLNRFDTILEDICNKYNLKKIQTTEFTPPTKNILLAILKFSRLLWENCTNRNLYSSYEHLNDLLNTMDLDVLESLLRLVLRPAQRLSNQRALRTSFTISQDRILSLTHSWGTKEYDLDLKDLTYDNIAIPEELTTLTYQFYRHLTPTEAAGTAVDKKHDTAIPSPVKQKRKDSASSGGATKVSEGVTLITINNLNELGATDIDILEHVIEEHSVPEEFHYDLLNRIRIATKITDAEKRRQMLTIRILAIAVMAHVTQEPVAYAKVFLYEPDLVASLADLIHPERHVPLEIQTVALYALEGISRYRPRLGEVLSAINAQVNHGILLYVLRRVIADLENEHSTYSQEYLDALFALISHIISTQTGGTMVIAAGIVPTLLQLLLNKNPSQTKNVTKAVILLDSLVYGFNPSFTNFCNASGVNILVNRIKDETNNSLSLARVAHGDQMEDVKISNVSSSTSISAKDEDFVLPYDLSSLLKSMLKFVLHMMQTSGTADGLRNLIETSLPESINGILGQPNVFGSSIYALAIQLMATFIHNEPTSLPIIQEAKLPQTFLKSICNDIPVSVDVIQHIPNAFGAICLNNQGLEIFKEANPIDKFFSIFTSTEHLRALQDNDLASVLGPSIDELMRHHPSLKPSIMNSIQTMLHRILELGQADPSTINDDTNRLHVGTEDEKHDYEVQMATESMDVAMTEADPPKVEDKRENTIVSFIEVAAKFLEGLFQNSSHSKEFIDQDGLGIILNFYSLPTLPYNFSMSAPSDSPVGQASESLKQLMRTIAENEPKRVIRNILTALNSALTKAKEFMDYTGKGGRLIEYIDLVGEDTLKLSEANMTFRSLITLNGLVGLISDLYYLSMSSHLKSTASIVEIFTADNEALSALGKLHRTCVWEGVILKTSLPKSWDISSTKPKKLAGIEPAQGTTSNNTTADTSKDVMETIGPLIDPNDRRVKNAKYFKYLVTEIPGCISRLLQGLSRMLYARKTHDVNMRKQAFKVSDTVAEILRDHLAWPRYALAGGSDPNADALNKYNYLTVMLGLLSLVYLDERRQINLQTMLAVSFDRIGGLECVLGLLRQFWDESQAIEEYSNVDDDENAKERETKLQKCLQMALSFLQFLSLSKVLHESQYTTSITSKERDRGSSEFFDPHEFLVNIRAKILPIIKDFWLSPYLEKAAVSVIRTIIQILVQILKAEGEVNQRPEGPSSFDSSFLFGTLVPNEEKVQQLIEMGFPRGAAETALIRCDNQVEAATEYLLTHPEATAEAIQAAEAAQAATESRDTTTDISADGTNQGTEANADTNVNQSIDAADGHQDMVTDTTIESTNIFSGLQDPNAVNLNIGVNLGDILSPDEGSSDAVVPMDMDTNAKKTEKGKEREVAPVELYKDIRTELKNTCAATALALLDNVEDVTFDVKDLFVLLSKNEFEKTFEFIKVIDLILSKESITGEQRQKALSSRLRLVALLVNDSSIQSKVPSLSMPLFKNVLQLILNQASLPDKDLLAPWLASALLIVEAFISLADEPPYVALETTLDESKEHDDLAISNIPISDDDRSALLDFSLNILERDPSNKDVTVALFRILVRLTRFHKYAVEFVQKNGLLTLLNVFKTRAHEFHRHHVYSIMIVRHIIEDSKVISEIMEREIKNWFSHPRSRVFDINNYLCSNSQLALRDPDLFIQSTTKLCKLTRYETTGRNMQISLVKTENSADPSEIDRRDLTIHEEEMMDVTASTSAPTSESPKKLLHSSEMSENLVAFIAGELMGIRDHQTVATEIKPSESSKQEDDIGNPTIIINGQSVQPEVKPLFKPEEHLDYLCRCFLLQCLTELVSSYPSCKMDVVNLSRRRNSTGVHASMRRTSLITHLLNDLLPYGCIAQTNDIEMRKKLGQSKMATSVLVALCSNNAEKDHKKLHPETAHARKFVIDNIIKSFTNAISSNDPIEAKYGRLLALAELCYAILTSRSTPSSTSTRPIEEGPTSIAKIMLDKNLVNTLTVALAEVDLNYPSSRILINALLRPFEYLTKIAIRMTRAPETETKDGDDQPRRDSISSITESSSEELSHEAEDAPDLYAHSALGVIEGRVESEEDTESIMGTSATEEAFDDEDYEEESDSDLSDDDLEEDEDRGDDMDIEGALHNSLEGDSDESDDNHETDEDYEEDDLDDHNDDSDDDEDHDDNEEDDTEDHEMAWEEPVMITREAIIDNDDDEHPRHVRHDRFGADEDDVTDDGIEDRHLFNWGWNSHNPLFMADDDLGVPVRTSRTLFSFGRRGRLGTGRRAILEVPPDNFDIIWGDSGDQGRFDYIGTDDLPGLGRSRPIINTGADDIANHPLLVNRNPNTSMPTTDGVRGRSSRSGHLSDLAQPIEEIISGGAVHILQQLFNRRHGLVPPTYRIELSSGSGGLISGIEVDRVINHPSSPQDATTSTSFSDPVKAIQELTLLSTSRRWFEEARMMYGNAVKDKAEARLRAEEERAQDTVMQQEGNEPAAQVLTEHVSGEVTGDAMIEDLLAREFSVDTTEAMEAELTTATETVATDESVSAQSATADSGEPSAELQQQRTTVMVNGHPVDITDTDIDPAFLEALPDELRQEVLSQHLPRVHARPTATEGSQAIDPQFLQALPDDVREDVLREQEEAERERRERERPSGGATAADMDPATFLATLEPTLRQTVLMEQDDMVLASLPPAIIAEANALRANRRYNNVFRTRTTLPGISPITSSTRKPTVHRDAMKLVDNSGLSTLVRLLFLPQPLGKNLLHKLLANLCENSKTRGELISMLLQKLQEGSGDVAAVDKSFAQMSLKNKGIQKSTPKKASAGSTPSAPLTVCTAGENVPNLVAQRCLESLTYIVNNNDAAVNYFLAEHETIIGLKRSNSRKGKEKQSKTVTSKYPVVALLSLLDKQVFIKNTPLMDSLMQLLSYVLRPLSTLAKSESSNAEKVSSNINSNESNLQSSNSGAETSIDSSDNVATTVMEGSNVAQPQQPQTTSNDPVQASDSTNQPPVSADNNTTSTEAVATSASPSKQSEQSQQPTLKPPVIPDYCLRLVVNVLTAGECTSNTFKYTQAVIQHLSTLQGARDVITSELVIRAQALGNEILDDLDELGEVLEQAKSGVDVQGVTLSKFSPSSSKQAKLLRVLKTVDYMYSRKQQQSATQQVEISLAPTVDPERPDTQVEQTSTNGAGTTKLTEDEEKVMNIYESLAFTSLWKKLGRCLSIIHEKSDMIHVATVLLPLIESLMVVCKYVGTPAAAHRTLPTGSQPATESMEELFFSFTENHRKILNTMVRNNPSLMSGSFSLLVHNPKILEFDNKRNYFNQQLHKRNGTRDHYGTLQLNVRRQYVFDDSFQFLQRRTGDEIKYNKLSVRFYDEEGVDAGGVTREWFQVLARQMFNEDYALFKTSAADRLTYQPNRLSGANPEHLLFFKFVGRVIGKAIYDGRLLDAYFTRSFYKHMLGKAVDYRDVEAIDLEYYNSLVWMLNNDITGVVDLTFSVEIDDFGQKKVIDLIANGRNIPVTEQNKREYVMLVTEQKLTKAIKDQIEAFLAGFHEIIPPHLIRIFNEQELELLISGMPDIDIDDWKNNTEYQNYTPSSPQIQWFWRAVRSFDQEERAKLLQFVTGTSKVPLGGFSVLQGVHGVQKFQIHKDFASADRLPSAHTCFNQLDIPEYESYEQLRSQLLFAISEGTTGFGFQ</sequence>
<dbReference type="InterPro" id="IPR010314">
    <property type="entry name" value="E3_Ub_ligase_DUF913"/>
</dbReference>
<dbReference type="Pfam" id="PF00632">
    <property type="entry name" value="HECT"/>
    <property type="match status" value="1"/>
</dbReference>
<dbReference type="Gene3D" id="3.30.2160.10">
    <property type="entry name" value="Hect, E3 ligase catalytic domain"/>
    <property type="match status" value="1"/>
</dbReference>
<evidence type="ECO:0000256" key="5">
    <source>
        <dbReference type="ARBA" id="ARBA00022448"/>
    </source>
</evidence>
<keyword evidence="6" id="KW-0808">Transferase</keyword>
<dbReference type="SUPFAM" id="SSF48371">
    <property type="entry name" value="ARM repeat"/>
    <property type="match status" value="1"/>
</dbReference>
<dbReference type="Pfam" id="PF22562">
    <property type="entry name" value="UBA_7"/>
    <property type="match status" value="1"/>
</dbReference>
<feature type="domain" description="HECT" evidence="14">
    <location>
        <begin position="3385"/>
        <end position="3721"/>
    </location>
</feature>
<feature type="compositionally biased region" description="Acidic residues" evidence="12">
    <location>
        <begin position="2181"/>
        <end position="2224"/>
    </location>
</feature>
<dbReference type="Proteomes" id="UP000789739">
    <property type="component" value="Unassembled WGS sequence"/>
</dbReference>
<evidence type="ECO:0000259" key="14">
    <source>
        <dbReference type="PROSITE" id="PS50237"/>
    </source>
</evidence>
<dbReference type="GO" id="GO:0061630">
    <property type="term" value="F:ubiquitin protein ligase activity"/>
    <property type="evidence" value="ECO:0007669"/>
    <property type="project" value="UniProtKB-EC"/>
</dbReference>
<feature type="region of interest" description="Disordered" evidence="12">
    <location>
        <begin position="2072"/>
        <end position="2108"/>
    </location>
</feature>
<feature type="compositionally biased region" description="Polar residues" evidence="12">
    <location>
        <begin position="2991"/>
        <end position="3042"/>
    </location>
</feature>
<feature type="compositionally biased region" description="Basic and acidic residues" evidence="12">
    <location>
        <begin position="2667"/>
        <end position="2682"/>
    </location>
</feature>
<dbReference type="Gene3D" id="1.25.10.10">
    <property type="entry name" value="Leucine-rich Repeat Variant"/>
    <property type="match status" value="1"/>
</dbReference>
<evidence type="ECO:0000256" key="12">
    <source>
        <dbReference type="SAM" id="MobiDB-lite"/>
    </source>
</evidence>
<evidence type="ECO:0000313" key="16">
    <source>
        <dbReference type="Proteomes" id="UP000789739"/>
    </source>
</evidence>